<dbReference type="AlphaFoldDB" id="A0A8T1TPP2"/>
<dbReference type="Proteomes" id="UP000688947">
    <property type="component" value="Unassembled WGS sequence"/>
</dbReference>
<dbReference type="EMBL" id="JAENGZ010002490">
    <property type="protein sequence ID" value="KAG6943577.1"/>
    <property type="molecule type" value="Genomic_DNA"/>
</dbReference>
<accession>A0A8T1TPP2</accession>
<evidence type="ECO:0000313" key="2">
    <source>
        <dbReference type="Proteomes" id="UP000688947"/>
    </source>
</evidence>
<evidence type="ECO:0000313" key="1">
    <source>
        <dbReference type="EMBL" id="KAG6943577.1"/>
    </source>
</evidence>
<comment type="caution">
    <text evidence="1">The sequence shown here is derived from an EMBL/GenBank/DDBJ whole genome shotgun (WGS) entry which is preliminary data.</text>
</comment>
<proteinExistence type="predicted"/>
<reference evidence="1" key="1">
    <citation type="submission" date="2021-01" db="EMBL/GenBank/DDBJ databases">
        <title>Phytophthora aleatoria, a newly-described species from Pinus radiata is distinct from Phytophthora cactorum isolates based on comparative genomics.</title>
        <authorList>
            <person name="Mcdougal R."/>
            <person name="Panda P."/>
            <person name="Williams N."/>
            <person name="Studholme D.J."/>
        </authorList>
    </citation>
    <scope>NUCLEOTIDE SEQUENCE</scope>
    <source>
        <strain evidence="1">NZFS 3830</strain>
    </source>
</reference>
<gene>
    <name evidence="1" type="ORF">JG687_00018372</name>
</gene>
<sequence>MAMDEVAASGRVDHLECCRFHGGRGCSSRAFVLAASNDHLAVIRWLLVYYTDQYHPTSIAHASGAVSHWLLPVEGCMSPGGSLQTINKIGT</sequence>
<organism evidence="1 2">
    <name type="scientific">Phytophthora cactorum</name>
    <dbReference type="NCBI Taxonomy" id="29920"/>
    <lineage>
        <taxon>Eukaryota</taxon>
        <taxon>Sar</taxon>
        <taxon>Stramenopiles</taxon>
        <taxon>Oomycota</taxon>
        <taxon>Peronosporomycetes</taxon>
        <taxon>Peronosporales</taxon>
        <taxon>Peronosporaceae</taxon>
        <taxon>Phytophthora</taxon>
    </lineage>
</organism>
<name>A0A8T1TPP2_9STRA</name>
<evidence type="ECO:0008006" key="3">
    <source>
        <dbReference type="Google" id="ProtNLM"/>
    </source>
</evidence>
<protein>
    <recommendedName>
        <fullName evidence="3">Ankyrin repeat-containing domain</fullName>
    </recommendedName>
</protein>